<dbReference type="SMART" id="SM00120">
    <property type="entry name" value="HX"/>
    <property type="match status" value="19"/>
</dbReference>
<evidence type="ECO:0000256" key="2">
    <source>
        <dbReference type="SAM" id="MobiDB-lite"/>
    </source>
</evidence>
<dbReference type="RefSeq" id="WP_210158067.1">
    <property type="nucleotide sequence ID" value="NZ_JAFCNB010000014.1"/>
</dbReference>
<dbReference type="EMBL" id="JAFCNB010000014">
    <property type="protein sequence ID" value="MBP2706786.1"/>
    <property type="molecule type" value="Genomic_DNA"/>
</dbReference>
<feature type="coiled-coil region" evidence="1">
    <location>
        <begin position="3956"/>
        <end position="3990"/>
    </location>
</feature>
<keyword evidence="7" id="KW-1185">Reference proteome</keyword>
<feature type="domain" description="ABC toxin N-terminal" evidence="5">
    <location>
        <begin position="2517"/>
        <end position="2634"/>
    </location>
</feature>
<dbReference type="SUPFAM" id="SSF50923">
    <property type="entry name" value="Hemopexin-like domain"/>
    <property type="match status" value="10"/>
</dbReference>
<name>A0A940WJP8_9ACTN</name>
<gene>
    <name evidence="6" type="ORF">JOL79_23545</name>
</gene>
<dbReference type="Pfam" id="PF18276">
    <property type="entry name" value="TcA_TcB_BD"/>
    <property type="match status" value="1"/>
</dbReference>
<dbReference type="Pfam" id="PF00045">
    <property type="entry name" value="Hemopexin"/>
    <property type="match status" value="8"/>
</dbReference>
<feature type="domain" description="Neuraminidase-like" evidence="4">
    <location>
        <begin position="2664"/>
        <end position="2797"/>
    </location>
</feature>
<dbReference type="Pfam" id="PF20220">
    <property type="entry name" value="ABC_toxin_N"/>
    <property type="match status" value="1"/>
</dbReference>
<feature type="compositionally biased region" description="Basic and acidic residues" evidence="2">
    <location>
        <begin position="3118"/>
        <end position="3140"/>
    </location>
</feature>
<keyword evidence="1" id="KW-0175">Coiled coil</keyword>
<sequence length="4378" mass="476380">MHSDAWLPSYERLFGDLDLRAGDEARSVYSPAAYLTDLLNLLDDAFDDPALLRRRPDIAAIPLDAGNTFPQVPYLDIVVRILEGLVGPRPYETLQKLRHPAGLPFSLEDARIAVYLRHLGLDPVELYRVFTGRLDPGRVARERLRLTSLDVEVVATPRADDAGIAELYGRPLAELADVETFLAATALHGDELSVVLYGDPDQNAALERSEEDFFVHAGGPVVRVSDDGLTLVRADDPAAAVPAEWFDRVNRFVRLARRTGLTFPDLDLVLAACADGTLDGPALRLLAAAVDLRDAHGVPFDVVATLAARRVPREAAALAPPTGDVLGPQNREYRLRLSVALDMAEADLVAVVQHFRDHYDGPLEESPFDRTIGTPALSLLARAARLTGALGLPVEDLFGLIAAVEADPALARYSTFAALPVTEAGPGDCHQTLMGDDPEAALWLTQTLCAVNAWLTASGFAVAELGQVLGEPATAEDADEELAVLTGIAGRFADVAFTPGSLVSDRFDERSAQVVHDVLVAYDDGVVSPRDSRLLRLDPARLADAAYAAVSDLPVLTKEDFQGIGLAPRVAAKIFANLVMYGLFGSDGRLKVEEVPDDLLVAGFFDDLAPVLFDALARAGEAFHPSDVAELLPDLDEVDQEELYDNLVYNGYLDEDGEIVDQDFFADPGNVDLFSPTAGLADLTPAVLDVVAAKIEDAGAAAIAFDPGVLAELRLPEERVSELTELLRFNGLLDAGGAYTDPVALLTLGADDLPVPLELYPARRFILDALRDQVDAARGELLTFGPADFLDVADAAQARRVVDLLENSITQDGRVREDSRGLFGDTEGYLDLGAGFTAADGVVVYERIGAIVRAQAPYRLDLAAVADLGFDEEERGQLVALLADAGDLDASLGVPRDMLHYFATVTNALDFTLPGAEDYSKDVFFLLHAVAKQTTDATTEIANRVAALAGRQHAAVLAVLQDAFGVPSDVVAAICDAITPDVLDLLVPPALAGDPTVPAVLPGEPRLRRSYRRIRRFARLAAKLGLDAAGVRVAFHDQDLAGKFPEPLALPPGVDGIDALLTGWDDKIYLFRGASYWVYSATTYALADPLPKALTDLSPHFSGLAGMDAGFTLPDGAEWLVGRGVDGQSHAFVRARGGLRWGPKDQVWGKVRSTFDDPKKIDGAFVDADGRTYLFCGDQYVRYSGADLSVADEGYPRAVADWWAREGNDTPLPAGFERNVDAAFHGLDGRTHVFSGDRWSDGTGERPLADRWGRPRNAFEGAARLDAAYADAEGYLLFSGDQVARMTDSPENDGVRVADGNPVRIEDWRPDVPAGFESGLDAAFRDATGTIHLFKDGRTVALGPEGSGEVTRTALRWGVLAPVLPGGTVDAAFVGRDGKTYLFSGDRYVRYSSADYSVADLGYPRGVAGDWGGLDRVDAAFVLDGATHLFGPVGQILDLPAAYETELADGRLSVALRRRLREHGVTVPDDAPVTGTSPEWQVVAEGPITLTIRRAGDRIKVLGDDTVFYVRYSTKDYTVPDAGYPRPRAENWWNLPVGLAADPAFATIDAVFTGRDGRTYLFSGPRFVVFDARHRWWSEPALLSEQWDSVPFDRVDAAFVGRDGKTYVFSGDRYVRYSGTDYTRVDDRFPARVGAFWGNVANAIARTGQVDATLVLDVVETVDGAQVPHTYTYLFSGDQYVRYADGDYSAVQDGYPRPLSALRTEPRMAALSVEFDGLDAAFADHRNVYLFRGGQWHVVSDTVYRAYSGLDLAAVTCAFVENGAVLVQRDAGWSRRPALEGHVVGGGVAEEAVRPLTLRRVPEDYRTGLDAVLTGADGATYLFKGANCYNTQLGKEYPAAEEWGRPRNTIYQDNAVDAAFVGRDGKTYLFRGDQFVTYSPGTPGGLDTTDGEPRPIAGHWGGLTSVTLAYMRDGVTYLFEHPDADGVMRHVVYSGEYGPYAEPDPGYPALADATFWKAPDGFPVPSAVLFEGDTMILLNGERCVQLSETGQWSYPRPIERVWRGFGRDLPPGDALRAAFTAPDGATYFFFTEHYARYANRAFDPPAPIRQRWGRSVNPFLPDDGSRGVDAAIVFGDDTTYLFSGTQYVRYTGPDYQYADPGYPRPIAGGLRAEPAFAALPETFEDAVADRGSGPVVRAAVANGRTAYLVVGGVLHVTSLAQERTYDLALLGRVRNAIQDRRRVDAALVRDDHTYLFSGDQYVRYTGPAYDHPDDGYPRSIAAALADDLRVGALPEAFDDGLDAAFRGPDGTLYLFKGALFHDGTTAGAVAGRWGRIRNEFAAAPMIDAAFVSPEGDLYAFRGDQYVKYRPGAPDLVEEGYPRTIKDDWGALPADFESGVRGAFVVEGRTYLARCDRYVRYSGAYDDVDRTFPQPFRRRWSDLADYRLTDVYAISGFASLARTHPGLAELFDAGAPDPFAALAGLFGWQAEEVRWLRRNAGLISAFPAEEDRLEIEFLLALVDLFRLAGRAGTGPSDLYTRVVAGPAPADALALLLERRHAPQEWEALSAVVEGELNVLRRDALLPAALRLNPGLADVRALYEHVLADVEMGPDGTTSPVREAIAATQLYIHRYLLDLEDPGAAAADVREKIKSWWTWLKNYRIWEANRKVFLYPENYIRPELRDTKTPAFRELENDLLQGEITADSVQRAYKRYLDEYTEVSRLAVSGAYVYSADGDDEGTRRLVLFGRTRTEPRRHYYRSAEFRDGTRLSATWEPWVKVDIQIDADRVDPVHAFGRVFVFWSVVETVAPDATGATTLVTKQSGDRQSVAAPPPKHRLRVFYSFYNLSKEWVPAQELPPGALEDGRISDVHLFVQASATLPGGDPGTHDSIVVSRSYTVAGPTGPLTVTAAHALTPELYAVPVGVPVQPARLVELSRIFDEPAGAPVDPAGVVRFNSPAGSQDGPWFSVDHKGGSFLCRPITMDPATDPALIGLKDNAVRLPAWAEIDAAVELPGGTRLFFTRNAAGGGEFLEVKTRGKLRTSNDVTTTRWGVVGNSLTTTGAVDGVVVRGDLTYVFSGPQYYCYRGTPFGPPQTGYPKRLRDNPDGFPRWDRVDLAFNSGTGAECFALADGTYYESAPSGLPGKLRDGWNRALPDAVFVRDGRTFVVTGGQYVRYGGVRDNRPDDRADKPDRAAQDRPDPGYPKALTDGGDDRLPAWQRLDAAFAYGDNWYYFDNGAGTYLTDGPGGRSTGQTRALGGIPTRISTTGLVDAAYQADRKVYLTSGLEYMRYSLVDDDTVAATADPGYPRALPQRVRGVFRRGDRRYVFGDGTYAVLPTGKELGDLTPGDFHAIGGNWHSLPPGFAGGFTGMLDADTQLYLFVGPQYASYPKDTVVPRPYEYAELPHEIVRLTSSSAFELNRRLLVGGVPALLAPEAQETDELPAFSKVTSGPATIKVRPEVAGMPASSHLDFSSANGRYYWEIFFHAPMLIAQALATAQRFEDARQWYEYVFDPTEQERYWRFLPFLAVDVRALVAACRADLDALADTGVSAALGQTLIDVEAVAPAFEQARTLTTQEGAFLDGLAAGALTPVDTELGRRTGDATAAALCEKVAMLARLRAQYNLMGDHGALLKAYQDDPFDPHTIAELRPAAYRRAVVMAYVDNLLDWGDMLFRQYTMESIDEARMLYVLAYDLLGRRPEGVGPIALSPTLTYDDLRNAEWTPDAAAERITAGGRMLDGLGAIHTSVAHPYFYIPGNSVLGDYWARVEDRLRKIRASLDIMGVSRPLPLFEPPADVMALVRGAAGGLSPDQVVAGAGAPVPHYRFSFVVRKAQELVDELRQFGGDLVSVLERRDGEQLNLLRARQDTAIQIMLREIKEAQVRAAAESLAEAQVSLDYANKRVTYYQDLIAAGLTPLQLAQIAAMTGASIAHLYASGLKIGAAIAFAAPQALVGPFIMGTELGGEQVGQVLDKGAEVASSIGEALSVTGELFAVRVEQERQEGDWKFQLMVSQGEVAEIQHQVASAAAQLASAQRDLELTNQEIANAQAVADFMTGKFSNVDLYQWMSGRLATLYFQSYNLAHDMARAAERAYQYERGTDQTFIRPAYWESQRNGLMAGEALGQDLQRLATAYLAGDMRGLEITRRVSLLALDPLALLKLKSEGRCEFALTEAMYDRDFPGHYRRRIKTVSVTFENAEEIVDVNATLTQLGHRTVLTADPAAVRYLIDGRGAAPATVRSDWRAGQQIALSDVEEGRDNNGLFELRLDDDRYLPFEGTGAVSTWRLETSGLPPADLTDVTIVVKYVADQGGAVFANAVKGMLKPYQAARYIDVAEEFPGEWSAFTEGETDRLTLPLTPALFPRLTGRQLTGVAATYVTNGTGPADGTVRLLLGGDPRTALTEGSLVRAAGMTADDISFTADGDPSTLSTVGLIFTYRAV</sequence>
<dbReference type="InterPro" id="IPR018487">
    <property type="entry name" value="Hemopexin-like_repeat"/>
</dbReference>
<dbReference type="InterPro" id="IPR036375">
    <property type="entry name" value="Hemopexin-like_dom_sf"/>
</dbReference>
<dbReference type="PROSITE" id="PS51642">
    <property type="entry name" value="HEMOPEXIN_2"/>
    <property type="match status" value="9"/>
</dbReference>
<dbReference type="Gene3D" id="2.110.10.10">
    <property type="entry name" value="Hemopexin-like domain"/>
    <property type="match status" value="13"/>
</dbReference>
<feature type="domain" description="Tc toxin complex TcA C-terminal TcB-binding" evidence="3">
    <location>
        <begin position="3961"/>
        <end position="4246"/>
    </location>
</feature>
<dbReference type="InterPro" id="IPR046839">
    <property type="entry name" value="ABC_toxin_N"/>
</dbReference>
<dbReference type="Pfam" id="PF18413">
    <property type="entry name" value="Neuraminidase"/>
    <property type="match status" value="1"/>
</dbReference>
<accession>A0A940WJP8</accession>
<evidence type="ECO:0000313" key="6">
    <source>
        <dbReference type="EMBL" id="MBP2706786.1"/>
    </source>
</evidence>
<evidence type="ECO:0000259" key="3">
    <source>
        <dbReference type="Pfam" id="PF18276"/>
    </source>
</evidence>
<evidence type="ECO:0000313" key="7">
    <source>
        <dbReference type="Proteomes" id="UP000674234"/>
    </source>
</evidence>
<organism evidence="6 7">
    <name type="scientific">Microbispora oryzae</name>
    <dbReference type="NCBI Taxonomy" id="2806554"/>
    <lineage>
        <taxon>Bacteria</taxon>
        <taxon>Bacillati</taxon>
        <taxon>Actinomycetota</taxon>
        <taxon>Actinomycetes</taxon>
        <taxon>Streptosporangiales</taxon>
        <taxon>Streptosporangiaceae</taxon>
        <taxon>Microbispora</taxon>
    </lineage>
</organism>
<evidence type="ECO:0000259" key="5">
    <source>
        <dbReference type="Pfam" id="PF20220"/>
    </source>
</evidence>
<proteinExistence type="predicted"/>
<feature type="region of interest" description="Disordered" evidence="2">
    <location>
        <begin position="3117"/>
        <end position="3151"/>
    </location>
</feature>
<dbReference type="InterPro" id="IPR041079">
    <property type="entry name" value="Neuraminidase-like"/>
</dbReference>
<evidence type="ECO:0000256" key="1">
    <source>
        <dbReference type="SAM" id="Coils"/>
    </source>
</evidence>
<protein>
    <recommendedName>
        <fullName evidence="8">Hemopexin</fullName>
    </recommendedName>
</protein>
<comment type="caution">
    <text evidence="6">The sequence shown here is derived from an EMBL/GenBank/DDBJ whole genome shotgun (WGS) entry which is preliminary data.</text>
</comment>
<evidence type="ECO:0008006" key="8">
    <source>
        <dbReference type="Google" id="ProtNLM"/>
    </source>
</evidence>
<dbReference type="Proteomes" id="UP000674234">
    <property type="component" value="Unassembled WGS sequence"/>
</dbReference>
<reference evidence="6" key="1">
    <citation type="submission" date="2021-02" db="EMBL/GenBank/DDBJ databases">
        <title>Draft genome sequence of Microbispora sp. RL4-1S isolated from rice leaves in Thailand.</title>
        <authorList>
            <person name="Muangham S."/>
            <person name="Duangmal K."/>
        </authorList>
    </citation>
    <scope>NUCLEOTIDE SEQUENCE</scope>
    <source>
        <strain evidence="6">RL4-1S</strain>
    </source>
</reference>
<evidence type="ECO:0000259" key="4">
    <source>
        <dbReference type="Pfam" id="PF18413"/>
    </source>
</evidence>
<dbReference type="InterPro" id="IPR040840">
    <property type="entry name" value="TcA_TcB_BD"/>
</dbReference>